<accession>A0A645GA88</accession>
<keyword evidence="1" id="KW-0472">Membrane</keyword>
<evidence type="ECO:0000256" key="1">
    <source>
        <dbReference type="SAM" id="Phobius"/>
    </source>
</evidence>
<proteinExistence type="predicted"/>
<keyword evidence="1" id="KW-0812">Transmembrane</keyword>
<dbReference type="AlphaFoldDB" id="A0A645GA88"/>
<feature type="transmembrane region" description="Helical" evidence="1">
    <location>
        <begin position="93"/>
        <end position="111"/>
    </location>
</feature>
<feature type="transmembrane region" description="Helical" evidence="1">
    <location>
        <begin position="6"/>
        <end position="25"/>
    </location>
</feature>
<name>A0A645GA88_9ZZZZ</name>
<reference evidence="2" key="1">
    <citation type="submission" date="2019-08" db="EMBL/GenBank/DDBJ databases">
        <authorList>
            <person name="Kucharzyk K."/>
            <person name="Murdoch R.W."/>
            <person name="Higgins S."/>
            <person name="Loffler F."/>
        </authorList>
    </citation>
    <scope>NUCLEOTIDE SEQUENCE</scope>
</reference>
<feature type="transmembrane region" description="Helical" evidence="1">
    <location>
        <begin position="149"/>
        <end position="172"/>
    </location>
</feature>
<keyword evidence="1" id="KW-1133">Transmembrane helix</keyword>
<evidence type="ECO:0000313" key="2">
    <source>
        <dbReference type="EMBL" id="MPN20984.1"/>
    </source>
</evidence>
<comment type="caution">
    <text evidence="2">The sequence shown here is derived from an EMBL/GenBank/DDBJ whole genome shotgun (WGS) entry which is preliminary data.</text>
</comment>
<sequence length="181" mass="19693">MGANVGGAISECVAYLLFILLIYDVKLDFKKVILLGFAAVAVVAIFAFLDIVSGSESHLGMFVQQILLNGPMAIIQTFTRKIQMNIKLAQTSVWVNILLAGIAIIAVFIFRPSKHFRDIAKRYPALFKGFVASMVGCIVTLLVNDSGIVAASTASIYILIPVIIISINMIIFGDINQEKLK</sequence>
<organism evidence="2">
    <name type="scientific">bioreactor metagenome</name>
    <dbReference type="NCBI Taxonomy" id="1076179"/>
    <lineage>
        <taxon>unclassified sequences</taxon>
        <taxon>metagenomes</taxon>
        <taxon>ecological metagenomes</taxon>
    </lineage>
</organism>
<dbReference type="EMBL" id="VSSQ01068845">
    <property type="protein sequence ID" value="MPN20984.1"/>
    <property type="molecule type" value="Genomic_DNA"/>
</dbReference>
<protein>
    <submittedName>
        <fullName evidence="2">Uncharacterized protein</fullName>
    </submittedName>
</protein>
<feature type="transmembrane region" description="Helical" evidence="1">
    <location>
        <begin position="123"/>
        <end position="143"/>
    </location>
</feature>
<feature type="transmembrane region" description="Helical" evidence="1">
    <location>
        <begin position="32"/>
        <end position="52"/>
    </location>
</feature>
<gene>
    <name evidence="2" type="ORF">SDC9_168363</name>
</gene>